<evidence type="ECO:0000313" key="4">
    <source>
        <dbReference type="EMBL" id="HGW92487.1"/>
    </source>
</evidence>
<dbReference type="GO" id="GO:0009055">
    <property type="term" value="F:electron transfer activity"/>
    <property type="evidence" value="ECO:0007669"/>
    <property type="project" value="TreeGrafter"/>
</dbReference>
<dbReference type="InterPro" id="IPR036249">
    <property type="entry name" value="Thioredoxin-like_sf"/>
</dbReference>
<proteinExistence type="predicted"/>
<dbReference type="PANTHER" id="PTHR34386:SF1">
    <property type="entry name" value="GLUTAREDOXIN-LIKE PROTEIN NRDH"/>
    <property type="match status" value="1"/>
</dbReference>
<feature type="domain" description="Glutaredoxin" evidence="3">
    <location>
        <begin position="3"/>
        <end position="61"/>
    </location>
</feature>
<dbReference type="PROSITE" id="PS00195">
    <property type="entry name" value="GLUTAREDOXIN_1"/>
    <property type="match status" value="1"/>
</dbReference>
<dbReference type="Pfam" id="PF00462">
    <property type="entry name" value="Glutaredoxin"/>
    <property type="match status" value="1"/>
</dbReference>
<dbReference type="InterPro" id="IPR011767">
    <property type="entry name" value="GLR_AS"/>
</dbReference>
<accession>A0A7C4YI77</accession>
<dbReference type="CDD" id="cd02976">
    <property type="entry name" value="NrdH"/>
    <property type="match status" value="1"/>
</dbReference>
<dbReference type="GO" id="GO:0045454">
    <property type="term" value="P:cell redox homeostasis"/>
    <property type="evidence" value="ECO:0007669"/>
    <property type="project" value="TreeGrafter"/>
</dbReference>
<organism evidence="4">
    <name type="scientific">candidate division WOR-3 bacterium</name>
    <dbReference type="NCBI Taxonomy" id="2052148"/>
    <lineage>
        <taxon>Bacteria</taxon>
        <taxon>Bacteria division WOR-3</taxon>
    </lineage>
</organism>
<dbReference type="PANTHER" id="PTHR34386">
    <property type="entry name" value="GLUTAREDOXIN"/>
    <property type="match status" value="1"/>
</dbReference>
<dbReference type="Gene3D" id="3.40.30.10">
    <property type="entry name" value="Glutaredoxin"/>
    <property type="match status" value="1"/>
</dbReference>
<evidence type="ECO:0000259" key="3">
    <source>
        <dbReference type="Pfam" id="PF00462"/>
    </source>
</evidence>
<evidence type="ECO:0000256" key="2">
    <source>
        <dbReference type="ARBA" id="ARBA00023284"/>
    </source>
</evidence>
<evidence type="ECO:0000256" key="1">
    <source>
        <dbReference type="ARBA" id="ARBA00023157"/>
    </source>
</evidence>
<dbReference type="NCBIfam" id="NF041212">
    <property type="entry name" value="Uxx_star"/>
    <property type="match status" value="1"/>
</dbReference>
<dbReference type="PRINTS" id="PR00160">
    <property type="entry name" value="GLUTAREDOXIN"/>
</dbReference>
<dbReference type="InterPro" id="IPR014025">
    <property type="entry name" value="Glutaredoxin_subgr"/>
</dbReference>
<dbReference type="EMBL" id="DTHG01000099">
    <property type="protein sequence ID" value="HGW92487.1"/>
    <property type="molecule type" value="Genomic_DNA"/>
</dbReference>
<keyword evidence="1" id="KW-1015">Disulfide bond</keyword>
<dbReference type="InterPro" id="IPR051548">
    <property type="entry name" value="Grx-like_ET"/>
</dbReference>
<dbReference type="InterPro" id="IPR011911">
    <property type="entry name" value="GlrX_YruB"/>
</dbReference>
<sequence length="78" mass="8849">MNVVIYTTATCPWCHRAKEYLRSHNISFKEIRVDQDPQGIKEILRLTGQAGVPVIVINGRPIVGFDKQKIDNMLNIKG</sequence>
<comment type="caution">
    <text evidence="4">The sequence shown here is derived from an EMBL/GenBank/DDBJ whole genome shotgun (WGS) entry which is preliminary data.</text>
</comment>
<dbReference type="PROSITE" id="PS51354">
    <property type="entry name" value="GLUTAREDOXIN_2"/>
    <property type="match status" value="1"/>
</dbReference>
<gene>
    <name evidence="4" type="ORF">ENV67_08135</name>
</gene>
<dbReference type="SUPFAM" id="SSF52833">
    <property type="entry name" value="Thioredoxin-like"/>
    <property type="match status" value="1"/>
</dbReference>
<name>A0A7C4YI77_UNCW3</name>
<dbReference type="InterPro" id="IPR002109">
    <property type="entry name" value="Glutaredoxin"/>
</dbReference>
<dbReference type="AlphaFoldDB" id="A0A7C4YI77"/>
<reference evidence="4" key="1">
    <citation type="journal article" date="2020" name="mSystems">
        <title>Genome- and Community-Level Interaction Insights into Carbon Utilization and Element Cycling Functions of Hydrothermarchaeota in Hydrothermal Sediment.</title>
        <authorList>
            <person name="Zhou Z."/>
            <person name="Liu Y."/>
            <person name="Xu W."/>
            <person name="Pan J."/>
            <person name="Luo Z.H."/>
            <person name="Li M."/>
        </authorList>
    </citation>
    <scope>NUCLEOTIDE SEQUENCE [LARGE SCALE GENOMIC DNA]</scope>
    <source>
        <strain evidence="4">SpSt-780</strain>
    </source>
</reference>
<dbReference type="NCBIfam" id="TIGR02196">
    <property type="entry name" value="GlrX_YruB"/>
    <property type="match status" value="1"/>
</dbReference>
<protein>
    <submittedName>
        <fullName evidence="4">Glutaredoxin family protein</fullName>
    </submittedName>
</protein>
<keyword evidence="2" id="KW-0676">Redox-active center</keyword>